<evidence type="ECO:0000313" key="3">
    <source>
        <dbReference type="Proteomes" id="UP000199459"/>
    </source>
</evidence>
<evidence type="ECO:0000313" key="2">
    <source>
        <dbReference type="EMBL" id="SEN56385.1"/>
    </source>
</evidence>
<keyword evidence="1" id="KW-0472">Membrane</keyword>
<reference evidence="2 3" key="1">
    <citation type="submission" date="2016-10" db="EMBL/GenBank/DDBJ databases">
        <authorList>
            <person name="de Groot N.N."/>
        </authorList>
    </citation>
    <scope>NUCLEOTIDE SEQUENCE [LARGE SCALE GENOMIC DNA]</scope>
    <source>
        <strain evidence="2 3">Nm22</strain>
    </source>
</reference>
<keyword evidence="1" id="KW-0812">Transmembrane</keyword>
<evidence type="ECO:0000256" key="1">
    <source>
        <dbReference type="SAM" id="Phobius"/>
    </source>
</evidence>
<dbReference type="RefSeq" id="WP_090634066.1">
    <property type="nucleotide sequence ID" value="NZ_FOCP01000024.1"/>
</dbReference>
<feature type="transmembrane region" description="Helical" evidence="1">
    <location>
        <begin position="407"/>
        <end position="424"/>
    </location>
</feature>
<dbReference type="AlphaFoldDB" id="A0A1H8HJZ0"/>
<accession>A0A1H8HJZ0</accession>
<dbReference type="STRING" id="917.SAMN05216326_101178"/>
<dbReference type="EMBL" id="FOCP01000024">
    <property type="protein sequence ID" value="SEN56385.1"/>
    <property type="molecule type" value="Genomic_DNA"/>
</dbReference>
<protein>
    <submittedName>
        <fullName evidence="2">Uncharacterized membrane-anchored protein</fullName>
    </submittedName>
</protein>
<dbReference type="InterPro" id="IPR021830">
    <property type="entry name" value="DUF3422"/>
</dbReference>
<dbReference type="Proteomes" id="UP000199459">
    <property type="component" value="Unassembled WGS sequence"/>
</dbReference>
<proteinExistence type="predicted"/>
<keyword evidence="1" id="KW-1133">Transmembrane helix</keyword>
<sequence length="435" mass="48885">MAVLPVADPQRIPLHNEVHARPSQRISLPALVVRIAVLNNDITPEQEYRHLYHLPDQESLTPEHLQSNFLRLRLPDCTLTWERHSEFTSYTLVQPLPESAQLEATEPELLSFLALPEQWITGIPGQTIAAIKLVMVNGDLNRPKEMLALASHWFGNRPVVASLVGRNSHSIAVTDFMLRDDGFERMLVISAADTSNSRAGRIAQRLLEFETYRLMALRSLPVARLLGPKLTDAELQLAAITTQLENKATSDQALLDTLISLAVSIEKATVEHMYRFSATHAYNRLVSQRIAELREKAVPGTQTIGEFMLRRLSPAITRVETTAQRLVSISERTAQTSSLLRTRVDILVETQNQQLLEKLSRGQELQLRLQHTVEGLSIAAISYYVISLLLYLTKAGKAAGFPIHPELTVGIMIPIVICAVWYVTRRIHNKFLKLD</sequence>
<dbReference type="OrthoDB" id="9767470at2"/>
<dbReference type="Pfam" id="PF11902">
    <property type="entry name" value="DUF3422"/>
    <property type="match status" value="1"/>
</dbReference>
<gene>
    <name evidence="2" type="ORF">SAMN05216325_12420</name>
</gene>
<organism evidence="2 3">
    <name type="scientific">Nitrosomonas marina</name>
    <dbReference type="NCBI Taxonomy" id="917"/>
    <lineage>
        <taxon>Bacteria</taxon>
        <taxon>Pseudomonadati</taxon>
        <taxon>Pseudomonadota</taxon>
        <taxon>Betaproteobacteria</taxon>
        <taxon>Nitrosomonadales</taxon>
        <taxon>Nitrosomonadaceae</taxon>
        <taxon>Nitrosomonas</taxon>
    </lineage>
</organism>
<name>A0A1H8HJZ0_9PROT</name>